<proteinExistence type="predicted"/>
<feature type="compositionally biased region" description="Basic and acidic residues" evidence="1">
    <location>
        <begin position="9"/>
        <end position="20"/>
    </location>
</feature>
<dbReference type="EMBL" id="AP035768">
    <property type="protein sequence ID" value="BFO16356.1"/>
    <property type="molecule type" value="Genomic_DNA"/>
</dbReference>
<name>A0AAT9HFU9_9ACTN</name>
<reference evidence="2" key="2">
    <citation type="submission" date="2024-07" db="EMBL/GenBank/DDBJ databases">
        <title>Streptomyces haneummycinica sp. nov., a new antibiotic-producing actinobacterium isolated from marine sediment.</title>
        <authorList>
            <person name="Uemura M."/>
            <person name="Hamada M."/>
            <person name="Hirano S."/>
            <person name="Kobayashi K."/>
            <person name="Ohshiro T."/>
            <person name="Kobayashi T."/>
            <person name="Terahara T."/>
        </authorList>
    </citation>
    <scope>NUCLEOTIDE SEQUENCE</scope>
    <source>
        <strain evidence="2">KM77-8</strain>
    </source>
</reference>
<sequence>MPHSSPPPSDRHPEVTKSQEKPSAYTAHLRKHRAAAGPGASDELEGAVMQNGTNLYALDLSGASFTKACGGPCTEGCVTLARIGEDAWALGDSKRPDAQPLRFTTEELDAAGIDPVRFGIGV</sequence>
<organism evidence="2">
    <name type="scientific">Streptomyces haneummycinicus</name>
    <dbReference type="NCBI Taxonomy" id="3074435"/>
    <lineage>
        <taxon>Bacteria</taxon>
        <taxon>Bacillati</taxon>
        <taxon>Actinomycetota</taxon>
        <taxon>Actinomycetes</taxon>
        <taxon>Kitasatosporales</taxon>
        <taxon>Streptomycetaceae</taxon>
        <taxon>Streptomyces</taxon>
    </lineage>
</organism>
<dbReference type="AlphaFoldDB" id="A0AAT9HFU9"/>
<evidence type="ECO:0000256" key="1">
    <source>
        <dbReference type="SAM" id="MobiDB-lite"/>
    </source>
</evidence>
<reference evidence="2" key="1">
    <citation type="submission" date="2024-06" db="EMBL/GenBank/DDBJ databases">
        <authorList>
            <consortium name="consrtm"/>
            <person name="Uemura M."/>
            <person name="Terahara T."/>
        </authorList>
    </citation>
    <scope>NUCLEOTIDE SEQUENCE</scope>
    <source>
        <strain evidence="2">KM77-8</strain>
    </source>
</reference>
<evidence type="ECO:0000313" key="2">
    <source>
        <dbReference type="EMBL" id="BFO16356.1"/>
    </source>
</evidence>
<feature type="region of interest" description="Disordered" evidence="1">
    <location>
        <begin position="1"/>
        <end position="45"/>
    </location>
</feature>
<protein>
    <recommendedName>
        <fullName evidence="3">DUF397 domain-containing protein</fullName>
    </recommendedName>
</protein>
<accession>A0AAT9HFU9</accession>
<evidence type="ECO:0008006" key="3">
    <source>
        <dbReference type="Google" id="ProtNLM"/>
    </source>
</evidence>
<gene>
    <name evidence="2" type="ORF">SHKM778_27440</name>
</gene>